<dbReference type="InterPro" id="IPR001206">
    <property type="entry name" value="Diacylglycerol_kinase_cat_dom"/>
</dbReference>
<dbReference type="GO" id="GO:0016020">
    <property type="term" value="C:membrane"/>
    <property type="evidence" value="ECO:0007669"/>
    <property type="project" value="TreeGrafter"/>
</dbReference>
<proteinExistence type="predicted"/>
<evidence type="ECO:0000313" key="2">
    <source>
        <dbReference type="EMBL" id="KAK2590422.1"/>
    </source>
</evidence>
<dbReference type="Gene3D" id="2.60.200.40">
    <property type="match status" value="1"/>
</dbReference>
<dbReference type="AlphaFoldDB" id="A0AAJ0CEZ2"/>
<dbReference type="PANTHER" id="PTHR12358">
    <property type="entry name" value="SPHINGOSINE KINASE"/>
    <property type="match status" value="1"/>
</dbReference>
<keyword evidence="3" id="KW-1185">Reference proteome</keyword>
<evidence type="ECO:0000313" key="3">
    <source>
        <dbReference type="Proteomes" id="UP001251528"/>
    </source>
</evidence>
<dbReference type="InterPro" id="IPR050187">
    <property type="entry name" value="Lipid_Phosphate_FormReg"/>
</dbReference>
<dbReference type="InterPro" id="IPR017438">
    <property type="entry name" value="ATP-NAD_kinase_N"/>
</dbReference>
<reference evidence="2" key="1">
    <citation type="submission" date="2023-06" db="EMBL/GenBank/DDBJ databases">
        <title>Conoideocrella luteorostrata (Hypocreales: Clavicipitaceae), a potential biocontrol fungus for elongate hemlock scale in United States Christmas tree production areas.</title>
        <authorList>
            <person name="Barrett H."/>
            <person name="Lovett B."/>
            <person name="Macias A.M."/>
            <person name="Stajich J.E."/>
            <person name="Kasson M.T."/>
        </authorList>
    </citation>
    <scope>NUCLEOTIDE SEQUENCE</scope>
    <source>
        <strain evidence="2">ARSEF 14590</strain>
    </source>
</reference>
<dbReference type="Proteomes" id="UP001251528">
    <property type="component" value="Unassembled WGS sequence"/>
</dbReference>
<dbReference type="InterPro" id="IPR016064">
    <property type="entry name" value="NAD/diacylglycerol_kinase_sf"/>
</dbReference>
<dbReference type="Gene3D" id="3.40.50.10330">
    <property type="entry name" value="Probable inorganic polyphosphate/atp-NAD kinase, domain 1"/>
    <property type="match status" value="1"/>
</dbReference>
<dbReference type="EMBL" id="JASWJB010000441">
    <property type="protein sequence ID" value="KAK2590422.1"/>
    <property type="molecule type" value="Genomic_DNA"/>
</dbReference>
<feature type="domain" description="DAGKc" evidence="1">
    <location>
        <begin position="109"/>
        <end position="225"/>
    </location>
</feature>
<sequence>MASGASHPNVPGSHADHVQLQDGSITWTYSSDKTAGQATVDQVLFTIESSSSPSIKSGKYTICCLKEDLENPSHPHPFELLLLTTNHLPESLRQQRPLIPGLPPHLQSTPENAVDVIVSTKSGVGRAERFWQDVLHPLLRAASSNTTADYSCNLTVTQHARSVQGYAKTLGASDISRTIILVSGDGGVVDLLNGRGAPLSTGPAALPLIALLPLGTGNALFHSLHKTLESTPGPTSLVLGLRTLFLGVAANLPVFKASFTPGSQVVSYASPDTAAATTQEDVTALQRQDRAVPSLYGAIVASYALHASIVYESDTPEYRVHGSARFGMVAEQLLQGSHRYKATLDAKRPGCAAFERDPRDTHGYVLVSMVSNLEKTFTISPDTRPLDGKLHLVQFGPVGGKKVMQAMMAAYDGGKHTALEWEDGERVRYEEVSAVRVVTEEDDARWRKFCVDGTIVDVPRGGGMSVEAVDETVFRVLVDKRARGYN</sequence>
<protein>
    <recommendedName>
        <fullName evidence="1">DAGKc domain-containing protein</fullName>
    </recommendedName>
</protein>
<dbReference type="GO" id="GO:0001727">
    <property type="term" value="F:lipid kinase activity"/>
    <property type="evidence" value="ECO:0007669"/>
    <property type="project" value="TreeGrafter"/>
</dbReference>
<gene>
    <name evidence="2" type="ORF">QQS21_011895</name>
</gene>
<dbReference type="PROSITE" id="PS50146">
    <property type="entry name" value="DAGK"/>
    <property type="match status" value="1"/>
</dbReference>
<dbReference type="PANTHER" id="PTHR12358:SF108">
    <property type="entry name" value="DAGKC DOMAIN-CONTAINING PROTEIN"/>
    <property type="match status" value="1"/>
</dbReference>
<organism evidence="2 3">
    <name type="scientific">Conoideocrella luteorostrata</name>
    <dbReference type="NCBI Taxonomy" id="1105319"/>
    <lineage>
        <taxon>Eukaryota</taxon>
        <taxon>Fungi</taxon>
        <taxon>Dikarya</taxon>
        <taxon>Ascomycota</taxon>
        <taxon>Pezizomycotina</taxon>
        <taxon>Sordariomycetes</taxon>
        <taxon>Hypocreomycetidae</taxon>
        <taxon>Hypocreales</taxon>
        <taxon>Clavicipitaceae</taxon>
        <taxon>Conoideocrella</taxon>
    </lineage>
</organism>
<dbReference type="GO" id="GO:0005737">
    <property type="term" value="C:cytoplasm"/>
    <property type="evidence" value="ECO:0007669"/>
    <property type="project" value="TreeGrafter"/>
</dbReference>
<evidence type="ECO:0000259" key="1">
    <source>
        <dbReference type="PROSITE" id="PS50146"/>
    </source>
</evidence>
<name>A0AAJ0CEZ2_9HYPO</name>
<accession>A0AAJ0CEZ2</accession>
<dbReference type="Pfam" id="PF00781">
    <property type="entry name" value="DAGK_cat"/>
    <property type="match status" value="1"/>
</dbReference>
<comment type="caution">
    <text evidence="2">The sequence shown here is derived from an EMBL/GenBank/DDBJ whole genome shotgun (WGS) entry which is preliminary data.</text>
</comment>
<dbReference type="GO" id="GO:0046512">
    <property type="term" value="P:sphingosine biosynthetic process"/>
    <property type="evidence" value="ECO:0007669"/>
    <property type="project" value="TreeGrafter"/>
</dbReference>
<dbReference type="SUPFAM" id="SSF111331">
    <property type="entry name" value="NAD kinase/diacylglycerol kinase-like"/>
    <property type="match status" value="1"/>
</dbReference>